<evidence type="ECO:0000256" key="12">
    <source>
        <dbReference type="ARBA" id="ARBA00034078"/>
    </source>
</evidence>
<evidence type="ECO:0000256" key="4">
    <source>
        <dbReference type="ARBA" id="ARBA00022575"/>
    </source>
</evidence>
<evidence type="ECO:0000256" key="15">
    <source>
        <dbReference type="RuleBase" id="RU000356"/>
    </source>
</evidence>
<keyword evidence="4" id="KW-0216">Detoxification</keyword>
<comment type="catalytic activity">
    <reaction evidence="13">
        <text>2 nitric oxide + NADH + 2 O2 = 2 nitrate + NAD(+) + H(+)</text>
        <dbReference type="Rhea" id="RHEA:19469"/>
        <dbReference type="ChEBI" id="CHEBI:15378"/>
        <dbReference type="ChEBI" id="CHEBI:15379"/>
        <dbReference type="ChEBI" id="CHEBI:16480"/>
        <dbReference type="ChEBI" id="CHEBI:17632"/>
        <dbReference type="ChEBI" id="CHEBI:57540"/>
        <dbReference type="ChEBI" id="CHEBI:57945"/>
        <dbReference type="EC" id="1.14.12.17"/>
    </reaction>
</comment>
<dbReference type="Gene3D" id="3.40.50.80">
    <property type="entry name" value="Nucleotide-binding domain of ferredoxin-NADP reductase (FNR) module"/>
    <property type="match status" value="1"/>
</dbReference>
<evidence type="ECO:0000256" key="14">
    <source>
        <dbReference type="ARBA" id="ARBA00049433"/>
    </source>
</evidence>
<evidence type="ECO:0000256" key="9">
    <source>
        <dbReference type="ARBA" id="ARBA00023004"/>
    </source>
</evidence>
<gene>
    <name evidence="18" type="primary">hmpA</name>
    <name evidence="18" type="ORF">OLW01_12875</name>
</gene>
<dbReference type="InterPro" id="IPR039261">
    <property type="entry name" value="FNR_nucleotide-bd"/>
</dbReference>
<proteinExistence type="inferred from homology"/>
<evidence type="ECO:0000256" key="11">
    <source>
        <dbReference type="ARBA" id="ARBA00025094"/>
    </source>
</evidence>
<evidence type="ECO:0000256" key="10">
    <source>
        <dbReference type="ARBA" id="ARBA00023027"/>
    </source>
</evidence>
<dbReference type="RefSeq" id="WP_268074321.1">
    <property type="nucleotide sequence ID" value="NZ_CP109965.1"/>
</dbReference>
<dbReference type="EC" id="1.14.12.17" evidence="3"/>
<comment type="cofactor">
    <cofactor evidence="12">
        <name>[2Fe-2S] cluster</name>
        <dbReference type="ChEBI" id="CHEBI:190135"/>
    </cofactor>
</comment>
<dbReference type="SUPFAM" id="SSF63380">
    <property type="entry name" value="Riboflavin synthase domain-like"/>
    <property type="match status" value="1"/>
</dbReference>
<dbReference type="CDD" id="cd06184">
    <property type="entry name" value="flavohem_like_fad_nad_binding"/>
    <property type="match status" value="1"/>
</dbReference>
<keyword evidence="9" id="KW-0408">Iron</keyword>
<keyword evidence="8" id="KW-0521">NADP</keyword>
<dbReference type="EMBL" id="CP109965">
    <property type="protein sequence ID" value="WAJ70022.1"/>
    <property type="molecule type" value="Genomic_DNA"/>
</dbReference>
<dbReference type="Gene3D" id="2.40.30.10">
    <property type="entry name" value="Translation factors"/>
    <property type="match status" value="1"/>
</dbReference>
<dbReference type="NCBIfam" id="NF009805">
    <property type="entry name" value="PRK13289.1"/>
    <property type="match status" value="1"/>
</dbReference>
<keyword evidence="6 15" id="KW-0561">Oxygen transport</keyword>
<comment type="catalytic activity">
    <reaction evidence="14">
        <text>2 nitric oxide + NADPH + 2 O2 = 2 nitrate + NADP(+) + H(+)</text>
        <dbReference type="Rhea" id="RHEA:19465"/>
        <dbReference type="ChEBI" id="CHEBI:15378"/>
        <dbReference type="ChEBI" id="CHEBI:15379"/>
        <dbReference type="ChEBI" id="CHEBI:16480"/>
        <dbReference type="ChEBI" id="CHEBI:17632"/>
        <dbReference type="ChEBI" id="CHEBI:57783"/>
        <dbReference type="ChEBI" id="CHEBI:58349"/>
        <dbReference type="EC" id="1.14.12.17"/>
    </reaction>
</comment>
<accession>A0ABY7AL75</accession>
<evidence type="ECO:0000313" key="19">
    <source>
        <dbReference type="Proteomes" id="UP001163726"/>
    </source>
</evidence>
<feature type="domain" description="FAD-binding FR-type" evidence="17">
    <location>
        <begin position="152"/>
        <end position="260"/>
    </location>
</feature>
<comment type="function">
    <text evidence="11">Is involved in NO detoxification in an aerobic process, termed nitric oxide dioxygenase (NOD) reaction that utilizes O(2) and NAD(P)H to convert NO to nitrate, which protects the bacterium from various noxious nitrogen compounds. Therefore, plays a central role in the inducible response to nitrosative stress.</text>
</comment>
<dbReference type="PANTHER" id="PTHR43396:SF3">
    <property type="entry name" value="FLAVOHEMOPROTEIN"/>
    <property type="match status" value="1"/>
</dbReference>
<name>A0ABY7AL75_9ALTE</name>
<dbReference type="Gene3D" id="1.10.490.10">
    <property type="entry name" value="Globins"/>
    <property type="match status" value="1"/>
</dbReference>
<dbReference type="SUPFAM" id="SSF46458">
    <property type="entry name" value="Globin-like"/>
    <property type="match status" value="1"/>
</dbReference>
<dbReference type="Pfam" id="PF00042">
    <property type="entry name" value="Globin"/>
    <property type="match status" value="1"/>
</dbReference>
<dbReference type="PANTHER" id="PTHR43396">
    <property type="entry name" value="FLAVOHEMOPROTEIN"/>
    <property type="match status" value="1"/>
</dbReference>
<dbReference type="InterPro" id="IPR017938">
    <property type="entry name" value="Riboflavin_synthase-like_b-brl"/>
</dbReference>
<evidence type="ECO:0000256" key="1">
    <source>
        <dbReference type="ARBA" id="ARBA00001970"/>
    </source>
</evidence>
<evidence type="ECO:0000313" key="18">
    <source>
        <dbReference type="EMBL" id="WAJ70022.1"/>
    </source>
</evidence>
<keyword evidence="15" id="KW-0813">Transport</keyword>
<evidence type="ECO:0000256" key="3">
    <source>
        <dbReference type="ARBA" id="ARBA00012229"/>
    </source>
</evidence>
<dbReference type="Pfam" id="PF00175">
    <property type="entry name" value="NAD_binding_1"/>
    <property type="match status" value="1"/>
</dbReference>
<evidence type="ECO:0000259" key="17">
    <source>
        <dbReference type="PROSITE" id="PS51384"/>
    </source>
</evidence>
<dbReference type="Pfam" id="PF00970">
    <property type="entry name" value="FAD_binding_6"/>
    <property type="match status" value="1"/>
</dbReference>
<dbReference type="InterPro" id="IPR000971">
    <property type="entry name" value="Globin"/>
</dbReference>
<comment type="similarity">
    <text evidence="15">Belongs to the globin family.</text>
</comment>
<dbReference type="InterPro" id="IPR017927">
    <property type="entry name" value="FAD-bd_FR_type"/>
</dbReference>
<evidence type="ECO:0000256" key="2">
    <source>
        <dbReference type="ARBA" id="ARBA00006401"/>
    </source>
</evidence>
<dbReference type="SUPFAM" id="SSF52343">
    <property type="entry name" value="Ferredoxin reductase-like, C-terminal NADP-linked domain"/>
    <property type="match status" value="1"/>
</dbReference>
<keyword evidence="7" id="KW-0479">Metal-binding</keyword>
<dbReference type="PROSITE" id="PS01033">
    <property type="entry name" value="GLOBIN"/>
    <property type="match status" value="1"/>
</dbReference>
<feature type="domain" description="Globin" evidence="16">
    <location>
        <begin position="1"/>
        <end position="138"/>
    </location>
</feature>
<dbReference type="InterPro" id="IPR009050">
    <property type="entry name" value="Globin-like_sf"/>
</dbReference>
<dbReference type="Proteomes" id="UP001163726">
    <property type="component" value="Chromosome"/>
</dbReference>
<dbReference type="PRINTS" id="PR00410">
    <property type="entry name" value="PHEHYDRXLASE"/>
</dbReference>
<organism evidence="18 19">
    <name type="scientific">Catenovulum adriaticum</name>
    <dbReference type="NCBI Taxonomy" id="2984846"/>
    <lineage>
        <taxon>Bacteria</taxon>
        <taxon>Pseudomonadati</taxon>
        <taxon>Pseudomonadota</taxon>
        <taxon>Gammaproteobacteria</taxon>
        <taxon>Alteromonadales</taxon>
        <taxon>Alteromonadaceae</taxon>
        <taxon>Catenovulum</taxon>
    </lineage>
</organism>
<evidence type="ECO:0000256" key="6">
    <source>
        <dbReference type="ARBA" id="ARBA00022621"/>
    </source>
</evidence>
<evidence type="ECO:0000256" key="8">
    <source>
        <dbReference type="ARBA" id="ARBA00022857"/>
    </source>
</evidence>
<dbReference type="CDD" id="cd08922">
    <property type="entry name" value="FHb-globin"/>
    <property type="match status" value="1"/>
</dbReference>
<dbReference type="InterPro" id="IPR001433">
    <property type="entry name" value="OxRdtase_FAD/NAD-bd"/>
</dbReference>
<reference evidence="18" key="1">
    <citation type="submission" date="2022-10" db="EMBL/GenBank/DDBJ databases">
        <title>Catenovulum adriacola sp. nov. isolated in the Harbour of Susak.</title>
        <authorList>
            <person name="Schoch T."/>
            <person name="Reich S.J."/>
            <person name="Stoeferle S."/>
            <person name="Flaiz M."/>
            <person name="Kazda M."/>
            <person name="Riedel C.U."/>
            <person name="Duerre P."/>
        </authorList>
    </citation>
    <scope>NUCLEOTIDE SEQUENCE</scope>
    <source>
        <strain evidence="18">TS8</strain>
    </source>
</reference>
<keyword evidence="18" id="KW-0560">Oxidoreductase</keyword>
<keyword evidence="10" id="KW-0520">NAD</keyword>
<dbReference type="GO" id="GO:0008941">
    <property type="term" value="F:nitric oxide dioxygenase NAD(P)H activity"/>
    <property type="evidence" value="ECO:0007669"/>
    <property type="project" value="UniProtKB-EC"/>
</dbReference>
<dbReference type="InterPro" id="IPR008333">
    <property type="entry name" value="Cbr1-like_FAD-bd_dom"/>
</dbReference>
<comment type="similarity">
    <text evidence="2">In the C-terminal section; belongs to the flavoprotein pyridine nucleotide cytochrome reductase family.</text>
</comment>
<evidence type="ECO:0000256" key="5">
    <source>
        <dbReference type="ARBA" id="ARBA00022617"/>
    </source>
</evidence>
<evidence type="ECO:0000259" key="16">
    <source>
        <dbReference type="PROSITE" id="PS01033"/>
    </source>
</evidence>
<evidence type="ECO:0000256" key="13">
    <source>
        <dbReference type="ARBA" id="ARBA00048649"/>
    </source>
</evidence>
<protein>
    <recommendedName>
        <fullName evidence="3">nitric oxide dioxygenase</fullName>
        <ecNumber evidence="3">1.14.12.17</ecNumber>
    </recommendedName>
</protein>
<evidence type="ECO:0000256" key="7">
    <source>
        <dbReference type="ARBA" id="ARBA00022723"/>
    </source>
</evidence>
<dbReference type="PROSITE" id="PS51384">
    <property type="entry name" value="FAD_FR"/>
    <property type="match status" value="1"/>
</dbReference>
<sequence length="402" mass="45070">MLTQSEIDLVKGTIPVLESANTAITEHFYQRMFEHNPELKHIFNLQNQTSGAQQSALFNAVLAYAKNIDNLEVLQQAVGRIANKHTSLNIQPEHYPIVGHHLIETFRELTGDLFTPELEAAWGKAYQQLADVFIGVEGDLYQQSATKQGGWKGARKFILVEKRIESELVKSLVFEPADAGLVAEFQPGQYIGIQLSIGNQTYRQIRQYSLSGVANTHSYQISVKREIIEQPGIVSNFLHDGLRLGDQVELFAPAGDFYFEDKQAPVVLVSAGVGLTPMQAMLETFAGKGYSQPIFNLHACQNRYQHSFIRRNQVLTQQLNLSNHVWYQDIQNSSGTAPLTNFEQHHGYMEIAAIADTLPMQSADFYICGPVGFMRFAKQQLETLGVDGSRIHYEVFGPHAEL</sequence>
<dbReference type="InterPro" id="IPR012292">
    <property type="entry name" value="Globin/Proto"/>
</dbReference>
<keyword evidence="19" id="KW-1185">Reference proteome</keyword>
<comment type="cofactor">
    <cofactor evidence="1">
        <name>heme b</name>
        <dbReference type="ChEBI" id="CHEBI:60344"/>
    </cofactor>
</comment>
<keyword evidence="5 15" id="KW-0349">Heme</keyword>